<dbReference type="NCBIfam" id="TIGR00013">
    <property type="entry name" value="taut"/>
    <property type="match status" value="1"/>
</dbReference>
<dbReference type="GO" id="GO:0016853">
    <property type="term" value="F:isomerase activity"/>
    <property type="evidence" value="ECO:0007669"/>
    <property type="project" value="UniProtKB-UniRule"/>
</dbReference>
<dbReference type="Proteomes" id="UP000287239">
    <property type="component" value="Unassembled WGS sequence"/>
</dbReference>
<protein>
    <recommendedName>
        <fullName evidence="4">Tautomerase</fullName>
        <ecNumber evidence="4">5.3.2.-</ecNumber>
    </recommendedName>
</protein>
<evidence type="ECO:0000313" key="7">
    <source>
        <dbReference type="Proteomes" id="UP000287239"/>
    </source>
</evidence>
<dbReference type="InterPro" id="IPR004370">
    <property type="entry name" value="4-OT-like_dom"/>
</dbReference>
<gene>
    <name evidence="6" type="ORF">CBF35_10625</name>
</gene>
<dbReference type="RefSeq" id="WP_126780949.1">
    <property type="nucleotide sequence ID" value="NZ_CAUQJP010000133.1"/>
</dbReference>
<feature type="domain" description="4-oxalocrotonate tautomerase-like" evidence="5">
    <location>
        <begin position="2"/>
        <end position="58"/>
    </location>
</feature>
<dbReference type="SUPFAM" id="SSF55331">
    <property type="entry name" value="Tautomerase/MIF"/>
    <property type="match status" value="1"/>
</dbReference>
<dbReference type="AlphaFoldDB" id="A0A429ZKF5"/>
<accession>A0A429ZKF5</accession>
<evidence type="ECO:0000256" key="2">
    <source>
        <dbReference type="ARBA" id="ARBA00023235"/>
    </source>
</evidence>
<dbReference type="GeneID" id="98568828"/>
<dbReference type="EC" id="5.3.2.-" evidence="4"/>
<comment type="similarity">
    <text evidence="1 4">Belongs to the 4-oxalocrotonate tautomerase family.</text>
</comment>
<evidence type="ECO:0000259" key="5">
    <source>
        <dbReference type="Pfam" id="PF01361"/>
    </source>
</evidence>
<evidence type="ECO:0000256" key="4">
    <source>
        <dbReference type="RuleBase" id="RU362032"/>
    </source>
</evidence>
<keyword evidence="2 4" id="KW-0413">Isomerase</keyword>
<comment type="caution">
    <text evidence="6">The sequence shown here is derived from an EMBL/GenBank/DDBJ whole genome shotgun (WGS) entry which is preliminary data.</text>
</comment>
<organism evidence="6 7">
    <name type="scientific">Vagococcus salmoninarum</name>
    <dbReference type="NCBI Taxonomy" id="2739"/>
    <lineage>
        <taxon>Bacteria</taxon>
        <taxon>Bacillati</taxon>
        <taxon>Bacillota</taxon>
        <taxon>Bacilli</taxon>
        <taxon>Lactobacillales</taxon>
        <taxon>Enterococcaceae</taxon>
        <taxon>Vagococcus</taxon>
    </lineage>
</organism>
<reference evidence="6 7" key="1">
    <citation type="submission" date="2017-05" db="EMBL/GenBank/DDBJ databases">
        <title>Vagococcus spp. assemblies.</title>
        <authorList>
            <person name="Gulvik C.A."/>
        </authorList>
    </citation>
    <scope>NUCLEOTIDE SEQUENCE [LARGE SCALE GENOMIC DNA]</scope>
    <source>
        <strain evidence="6 7">NCFB 2777</strain>
    </source>
</reference>
<name>A0A429ZKF5_9ENTE</name>
<dbReference type="PANTHER" id="PTHR35530:SF1">
    <property type="entry name" value="2-HYDROXYMUCONATE TAUTOMERASE"/>
    <property type="match status" value="1"/>
</dbReference>
<dbReference type="Pfam" id="PF01361">
    <property type="entry name" value="Tautomerase"/>
    <property type="match status" value="1"/>
</dbReference>
<dbReference type="PANTHER" id="PTHR35530">
    <property type="entry name" value="TAUTOMERASE-RELATED"/>
    <property type="match status" value="1"/>
</dbReference>
<dbReference type="Gene3D" id="3.30.429.10">
    <property type="entry name" value="Macrophage Migration Inhibitory Factor"/>
    <property type="match status" value="1"/>
</dbReference>
<feature type="active site" description="Proton acceptor; via imino nitrogen" evidence="3">
    <location>
        <position position="2"/>
    </location>
</feature>
<dbReference type="NCBIfam" id="NF002571">
    <property type="entry name" value="PRK02220.1"/>
    <property type="match status" value="1"/>
</dbReference>
<evidence type="ECO:0000256" key="1">
    <source>
        <dbReference type="ARBA" id="ARBA00006723"/>
    </source>
</evidence>
<dbReference type="EMBL" id="NGJU01000016">
    <property type="protein sequence ID" value="RST94161.1"/>
    <property type="molecule type" value="Genomic_DNA"/>
</dbReference>
<dbReference type="InterPro" id="IPR018191">
    <property type="entry name" value="4-OT"/>
</dbReference>
<evidence type="ECO:0000256" key="3">
    <source>
        <dbReference type="PIRSR" id="PIRSR618191-1"/>
    </source>
</evidence>
<keyword evidence="7" id="KW-1185">Reference proteome</keyword>
<dbReference type="OrthoDB" id="5405937at2"/>
<dbReference type="InterPro" id="IPR014347">
    <property type="entry name" value="Tautomerase/MIF_sf"/>
</dbReference>
<sequence length="59" mass="6239">MPIINIQMLAGRTPEQKAGLIKDVTAAVVKNTGASPEAVSIIISDMEKENYGLAGKVKK</sequence>
<evidence type="ECO:0000313" key="6">
    <source>
        <dbReference type="EMBL" id="RST94161.1"/>
    </source>
</evidence>
<proteinExistence type="inferred from homology"/>